<accession>A0ABX6IFU4</accession>
<evidence type="ECO:0000256" key="2">
    <source>
        <dbReference type="PROSITE-ProRule" id="PRU00335"/>
    </source>
</evidence>
<dbReference type="Proteomes" id="UP001059836">
    <property type="component" value="Chromosome"/>
</dbReference>
<protein>
    <submittedName>
        <fullName evidence="4">TetR family transcriptional regulator</fullName>
    </submittedName>
</protein>
<dbReference type="Pfam" id="PF17940">
    <property type="entry name" value="TetR_C_31"/>
    <property type="match status" value="1"/>
</dbReference>
<dbReference type="Gene3D" id="1.10.357.10">
    <property type="entry name" value="Tetracycline Repressor, domain 2"/>
    <property type="match status" value="1"/>
</dbReference>
<keyword evidence="5" id="KW-1185">Reference proteome</keyword>
<gene>
    <name evidence="4" type="ORF">GII31_07235</name>
</gene>
<organism evidence="4 5">
    <name type="scientific">Gordonia pseudamarae</name>
    <dbReference type="NCBI Taxonomy" id="2831662"/>
    <lineage>
        <taxon>Bacteria</taxon>
        <taxon>Bacillati</taxon>
        <taxon>Actinomycetota</taxon>
        <taxon>Actinomycetes</taxon>
        <taxon>Mycobacteriales</taxon>
        <taxon>Gordoniaceae</taxon>
        <taxon>Gordonia</taxon>
    </lineage>
</organism>
<dbReference type="RefSeq" id="WP_213248157.1">
    <property type="nucleotide sequence ID" value="NZ_CP045806.1"/>
</dbReference>
<feature type="domain" description="HTH tetR-type" evidence="3">
    <location>
        <begin position="9"/>
        <end position="69"/>
    </location>
</feature>
<dbReference type="InterPro" id="IPR001647">
    <property type="entry name" value="HTH_TetR"/>
</dbReference>
<dbReference type="InterPro" id="IPR009057">
    <property type="entry name" value="Homeodomain-like_sf"/>
</dbReference>
<dbReference type="PROSITE" id="PS50977">
    <property type="entry name" value="HTH_TETR_2"/>
    <property type="match status" value="1"/>
</dbReference>
<dbReference type="EMBL" id="CP045809">
    <property type="protein sequence ID" value="QHN34725.1"/>
    <property type="molecule type" value="Genomic_DNA"/>
</dbReference>
<keyword evidence="1 2" id="KW-0238">DNA-binding</keyword>
<evidence type="ECO:0000259" key="3">
    <source>
        <dbReference type="PROSITE" id="PS50977"/>
    </source>
</evidence>
<name>A0ABX6IFU4_9ACTN</name>
<feature type="DNA-binding region" description="H-T-H motif" evidence="2">
    <location>
        <begin position="32"/>
        <end position="51"/>
    </location>
</feature>
<evidence type="ECO:0000313" key="4">
    <source>
        <dbReference type="EMBL" id="QHN34725.1"/>
    </source>
</evidence>
<proteinExistence type="predicted"/>
<evidence type="ECO:0000256" key="1">
    <source>
        <dbReference type="ARBA" id="ARBA00023125"/>
    </source>
</evidence>
<dbReference type="InterPro" id="IPR041583">
    <property type="entry name" value="TetR_C_31"/>
</dbReference>
<reference evidence="4" key="1">
    <citation type="journal article" date="2021" name="Nat. Microbiol.">
        <title>Cocultivation of an ultrasmall environmental parasitic bacterium with lytic ability against bacteria associated with wastewater foams.</title>
        <authorList>
            <person name="Batinovic S."/>
            <person name="Rose J.J.A."/>
            <person name="Ratcliffe J."/>
            <person name="Seviour R.J."/>
            <person name="Petrovski S."/>
        </authorList>
    </citation>
    <scope>NUCLEOTIDE SEQUENCE</scope>
    <source>
        <strain evidence="4">CON9</strain>
    </source>
</reference>
<evidence type="ECO:0000313" key="5">
    <source>
        <dbReference type="Proteomes" id="UP001059836"/>
    </source>
</evidence>
<dbReference type="SUPFAM" id="SSF46689">
    <property type="entry name" value="Homeodomain-like"/>
    <property type="match status" value="1"/>
</dbReference>
<sequence length="199" mass="20949">MTTSTSGGEDRREVIARSAITVIAGHGVRALTHRAVDREAGIPEGATSHHARTRQALIELIIESLESRTLADTQLFVDSLATSEPRDIDGLASALTELIDALASREADMRARYALMLEPGGDPAAHARLAVSSEIDAVAMHAVSQAMAGAGLNHSAKQVQDLITLADALVFARTVTGTDIASVLTPYLHGLHTQAQPSD</sequence>